<feature type="repeat" description="ANK" evidence="1">
    <location>
        <begin position="1"/>
        <end position="27"/>
    </location>
</feature>
<dbReference type="InterPro" id="IPR002110">
    <property type="entry name" value="Ankyrin_rpt"/>
</dbReference>
<dbReference type="OrthoDB" id="10254947at2759"/>
<dbReference type="PROSITE" id="PS50088">
    <property type="entry name" value="ANK_REPEAT"/>
    <property type="match status" value="1"/>
</dbReference>
<sequence length="60" mass="6563">MQAVERSSAPVVELLLSKGANVDAIDTNYRTAHDLAVFLELDEMAALLLAHKANLEKARQ</sequence>
<protein>
    <submittedName>
        <fullName evidence="2">Uncharacterized protein</fullName>
    </submittedName>
</protein>
<dbReference type="Proteomes" id="UP000070501">
    <property type="component" value="Unassembled WGS sequence"/>
</dbReference>
<accession>A0A136IMC2</accession>
<organism evidence="2 3">
    <name type="scientific">Microdochium bolleyi</name>
    <dbReference type="NCBI Taxonomy" id="196109"/>
    <lineage>
        <taxon>Eukaryota</taxon>
        <taxon>Fungi</taxon>
        <taxon>Dikarya</taxon>
        <taxon>Ascomycota</taxon>
        <taxon>Pezizomycotina</taxon>
        <taxon>Sordariomycetes</taxon>
        <taxon>Xylariomycetidae</taxon>
        <taxon>Xylariales</taxon>
        <taxon>Microdochiaceae</taxon>
        <taxon>Microdochium</taxon>
    </lineage>
</organism>
<dbReference type="Pfam" id="PF00023">
    <property type="entry name" value="Ank"/>
    <property type="match status" value="1"/>
</dbReference>
<keyword evidence="3" id="KW-1185">Reference proteome</keyword>
<evidence type="ECO:0000313" key="3">
    <source>
        <dbReference type="Proteomes" id="UP000070501"/>
    </source>
</evidence>
<reference evidence="3" key="1">
    <citation type="submission" date="2016-02" db="EMBL/GenBank/DDBJ databases">
        <title>Draft genome sequence of Microdochium bolleyi, a fungal endophyte of beachgrass.</title>
        <authorList>
            <consortium name="DOE Joint Genome Institute"/>
            <person name="David A.S."/>
            <person name="May G."/>
            <person name="Haridas S."/>
            <person name="Lim J."/>
            <person name="Wang M."/>
            <person name="Labutti K."/>
            <person name="Lipzen A."/>
            <person name="Barry K."/>
            <person name="Grigoriev I.V."/>
        </authorList>
    </citation>
    <scope>NUCLEOTIDE SEQUENCE [LARGE SCALE GENOMIC DNA]</scope>
    <source>
        <strain evidence="3">J235TASD1</strain>
    </source>
</reference>
<gene>
    <name evidence="2" type="ORF">Micbo1qcDRAFT_168884</name>
</gene>
<evidence type="ECO:0000313" key="2">
    <source>
        <dbReference type="EMBL" id="KXJ86083.1"/>
    </source>
</evidence>
<name>A0A136IMC2_9PEZI</name>
<dbReference type="AlphaFoldDB" id="A0A136IMC2"/>
<dbReference type="SUPFAM" id="SSF48403">
    <property type="entry name" value="Ankyrin repeat"/>
    <property type="match status" value="1"/>
</dbReference>
<dbReference type="InterPro" id="IPR036770">
    <property type="entry name" value="Ankyrin_rpt-contain_sf"/>
</dbReference>
<dbReference type="InParanoid" id="A0A136IMC2"/>
<proteinExistence type="predicted"/>
<evidence type="ECO:0000256" key="1">
    <source>
        <dbReference type="PROSITE-ProRule" id="PRU00023"/>
    </source>
</evidence>
<dbReference type="Gene3D" id="1.25.40.20">
    <property type="entry name" value="Ankyrin repeat-containing domain"/>
    <property type="match status" value="1"/>
</dbReference>
<keyword evidence="1" id="KW-0040">ANK repeat</keyword>
<dbReference type="EMBL" id="KQ964271">
    <property type="protein sequence ID" value="KXJ86083.1"/>
    <property type="molecule type" value="Genomic_DNA"/>
</dbReference>